<feature type="compositionally biased region" description="Basic and acidic residues" evidence="1">
    <location>
        <begin position="189"/>
        <end position="201"/>
    </location>
</feature>
<dbReference type="EMBL" id="UYRU01050674">
    <property type="protein sequence ID" value="VDN11092.1"/>
    <property type="molecule type" value="Genomic_DNA"/>
</dbReference>
<feature type="compositionally biased region" description="Polar residues" evidence="1">
    <location>
        <begin position="203"/>
        <end position="212"/>
    </location>
</feature>
<keyword evidence="3" id="KW-1185">Reference proteome</keyword>
<name>A0A3P7NRH9_DIBLA</name>
<sequence>MIDSHASKVYLSREYAEILPKNFLQTIRHRLVFVDSPRMSLPRYIVTIDPKVFSEARSPAALVEKVAQKIAGVKNVLVSETEEEGVPGQPSSLRQVVSISREVYETEQKEVPSAEYAHIGPSVRPFAGLTSIPVELVVTTPSDNLGEDSSLLHSQTLPSLLFTPTTVKEQYGGLQSLLRTRQTPLGEETTSKEDSFWHEEPQNYATPSSPTHTSYEILPGLIGRTHKTEVPTLPTLKGALGAPSLEVTGRHFKLPPALEIHPKLAKYHERYGALPPLQGRPLPVHSLESSDSLLALTLSLPATSGRVETEGEPKDSSLADSFGSSLLAVPEEHVMDWYAKSVAEGNVLQNEQAPPPSLPTIQQSKRSFYFAAKLSSMPVAEELANLEVEKIDTLGSPATLRDSLATTRSSTAFSMTRPNGNILQAARNLLEFDKNTMQKGRESRKREVRRQLRMNRIIQYLRKKLKPTELAELFSDLYTNKPSKRTELLLEETGKIVDAYMK</sequence>
<accession>A0A3P7NRH9</accession>
<dbReference type="Proteomes" id="UP000281553">
    <property type="component" value="Unassembled WGS sequence"/>
</dbReference>
<feature type="region of interest" description="Disordered" evidence="1">
    <location>
        <begin position="178"/>
        <end position="212"/>
    </location>
</feature>
<protein>
    <submittedName>
        <fullName evidence="2">Uncharacterized protein</fullName>
    </submittedName>
</protein>
<dbReference type="AlphaFoldDB" id="A0A3P7NRH9"/>
<dbReference type="OrthoDB" id="6279808at2759"/>
<organism evidence="2 3">
    <name type="scientific">Dibothriocephalus latus</name>
    <name type="common">Fish tapeworm</name>
    <name type="synonym">Diphyllobothrium latum</name>
    <dbReference type="NCBI Taxonomy" id="60516"/>
    <lineage>
        <taxon>Eukaryota</taxon>
        <taxon>Metazoa</taxon>
        <taxon>Spiralia</taxon>
        <taxon>Lophotrochozoa</taxon>
        <taxon>Platyhelminthes</taxon>
        <taxon>Cestoda</taxon>
        <taxon>Eucestoda</taxon>
        <taxon>Diphyllobothriidea</taxon>
        <taxon>Diphyllobothriidae</taxon>
        <taxon>Dibothriocephalus</taxon>
    </lineage>
</organism>
<proteinExistence type="predicted"/>
<evidence type="ECO:0000313" key="3">
    <source>
        <dbReference type="Proteomes" id="UP000281553"/>
    </source>
</evidence>
<gene>
    <name evidence="2" type="ORF">DILT_LOCUS6923</name>
</gene>
<evidence type="ECO:0000313" key="2">
    <source>
        <dbReference type="EMBL" id="VDN11092.1"/>
    </source>
</evidence>
<evidence type="ECO:0000256" key="1">
    <source>
        <dbReference type="SAM" id="MobiDB-lite"/>
    </source>
</evidence>
<reference evidence="2 3" key="1">
    <citation type="submission" date="2018-11" db="EMBL/GenBank/DDBJ databases">
        <authorList>
            <consortium name="Pathogen Informatics"/>
        </authorList>
    </citation>
    <scope>NUCLEOTIDE SEQUENCE [LARGE SCALE GENOMIC DNA]</scope>
</reference>